<comment type="similarity">
    <text evidence="1">Belongs to the sigma-70 factor family. ECF subfamily.</text>
</comment>
<dbReference type="InterPro" id="IPR039425">
    <property type="entry name" value="RNA_pol_sigma-70-like"/>
</dbReference>
<comment type="caution">
    <text evidence="8">The sequence shown here is derived from an EMBL/GenBank/DDBJ whole genome shotgun (WGS) entry which is preliminary data.</text>
</comment>
<dbReference type="EMBL" id="JAGTUF010000004">
    <property type="protein sequence ID" value="MBR9971457.1"/>
    <property type="molecule type" value="Genomic_DNA"/>
</dbReference>
<feature type="domain" description="RNA polymerase sigma factor 70 region 4 type 2" evidence="7">
    <location>
        <begin position="130"/>
        <end position="179"/>
    </location>
</feature>
<dbReference type="NCBIfam" id="NF004113">
    <property type="entry name" value="PRK05602.1"/>
    <property type="match status" value="1"/>
</dbReference>
<dbReference type="Proteomes" id="UP000680714">
    <property type="component" value="Unassembled WGS sequence"/>
</dbReference>
<evidence type="ECO:0000313" key="9">
    <source>
        <dbReference type="Proteomes" id="UP000680714"/>
    </source>
</evidence>
<dbReference type="Gene3D" id="1.10.1740.10">
    <property type="match status" value="1"/>
</dbReference>
<evidence type="ECO:0000256" key="5">
    <source>
        <dbReference type="ARBA" id="ARBA00023163"/>
    </source>
</evidence>
<dbReference type="InterPro" id="IPR013249">
    <property type="entry name" value="RNA_pol_sigma70_r4_t2"/>
</dbReference>
<dbReference type="RefSeq" id="WP_211547238.1">
    <property type="nucleotide sequence ID" value="NZ_JAGTUF010000004.1"/>
</dbReference>
<keyword evidence="9" id="KW-1185">Reference proteome</keyword>
<dbReference type="InterPro" id="IPR014284">
    <property type="entry name" value="RNA_pol_sigma-70_dom"/>
</dbReference>
<evidence type="ECO:0000256" key="1">
    <source>
        <dbReference type="ARBA" id="ARBA00010641"/>
    </source>
</evidence>
<gene>
    <name evidence="8" type="ORF">KEC16_07010</name>
</gene>
<evidence type="ECO:0000256" key="3">
    <source>
        <dbReference type="ARBA" id="ARBA00023082"/>
    </source>
</evidence>
<dbReference type="SUPFAM" id="SSF88659">
    <property type="entry name" value="Sigma3 and sigma4 domains of RNA polymerase sigma factors"/>
    <property type="match status" value="1"/>
</dbReference>
<reference evidence="8 9" key="1">
    <citation type="submission" date="2021-04" db="EMBL/GenBank/DDBJ databases">
        <title>Magnetospirillum sulfuroxidans sp. nov., a facultative chemolithoautotrophic sulfur-oxidizing alphaproteobacterium isolated from freshwater sediment and proposals for Paramagetospirillum gen. nov., and Magnetospirillaceae fam. nov.</title>
        <authorList>
            <person name="Koziaeva V."/>
            <person name="Geelhoed J.S."/>
            <person name="Sorokin D.Y."/>
            <person name="Grouzdev D.S."/>
        </authorList>
    </citation>
    <scope>NUCLEOTIDE SEQUENCE [LARGE SCALE GENOMIC DNA]</scope>
    <source>
        <strain evidence="8 9">J10</strain>
    </source>
</reference>
<keyword evidence="4" id="KW-0238">DNA-binding</keyword>
<evidence type="ECO:0000256" key="2">
    <source>
        <dbReference type="ARBA" id="ARBA00023015"/>
    </source>
</evidence>
<dbReference type="InterPro" id="IPR036388">
    <property type="entry name" value="WH-like_DNA-bd_sf"/>
</dbReference>
<dbReference type="InterPro" id="IPR013324">
    <property type="entry name" value="RNA_pol_sigma_r3/r4-like"/>
</dbReference>
<dbReference type="NCBIfam" id="TIGR02937">
    <property type="entry name" value="sigma70-ECF"/>
    <property type="match status" value="1"/>
</dbReference>
<keyword evidence="3" id="KW-0731">Sigma factor</keyword>
<evidence type="ECO:0000259" key="6">
    <source>
        <dbReference type="Pfam" id="PF04542"/>
    </source>
</evidence>
<dbReference type="PANTHER" id="PTHR43133:SF8">
    <property type="entry name" value="RNA POLYMERASE SIGMA FACTOR HI_1459-RELATED"/>
    <property type="match status" value="1"/>
</dbReference>
<sequence length="197" mass="21651">MTIGMGEDDEAIISDRDLLIAAGTGDRWAFAQLMERHAPFALALGIRLLGNADDAEDVAQEAFLRVWRKAPNWDGDGDARFTTWLYRVVINLCTDRKRRKQTLPLDDVEEPPDPGPNGLDHLASTQMRALVAEALADLPDRQRAAIALCHLGEISNFEAAQSLGVTVSALESLLVRGRRGLRNYLSRRGFAASGDLL</sequence>
<dbReference type="Gene3D" id="1.10.10.10">
    <property type="entry name" value="Winged helix-like DNA-binding domain superfamily/Winged helix DNA-binding domain"/>
    <property type="match status" value="1"/>
</dbReference>
<organism evidence="8 9">
    <name type="scientific">Magnetospirillum sulfuroxidans</name>
    <dbReference type="NCBI Taxonomy" id="611300"/>
    <lineage>
        <taxon>Bacteria</taxon>
        <taxon>Pseudomonadati</taxon>
        <taxon>Pseudomonadota</taxon>
        <taxon>Alphaproteobacteria</taxon>
        <taxon>Rhodospirillales</taxon>
        <taxon>Rhodospirillaceae</taxon>
        <taxon>Magnetospirillum</taxon>
    </lineage>
</organism>
<dbReference type="CDD" id="cd06171">
    <property type="entry name" value="Sigma70_r4"/>
    <property type="match status" value="1"/>
</dbReference>
<evidence type="ECO:0000259" key="7">
    <source>
        <dbReference type="Pfam" id="PF08281"/>
    </source>
</evidence>
<feature type="domain" description="RNA polymerase sigma-70 region 2" evidence="6">
    <location>
        <begin position="33"/>
        <end position="101"/>
    </location>
</feature>
<proteinExistence type="inferred from homology"/>
<name>A0ABS5IBD9_9PROT</name>
<evidence type="ECO:0000313" key="8">
    <source>
        <dbReference type="EMBL" id="MBR9971457.1"/>
    </source>
</evidence>
<dbReference type="InterPro" id="IPR007627">
    <property type="entry name" value="RNA_pol_sigma70_r2"/>
</dbReference>
<dbReference type="InterPro" id="IPR013325">
    <property type="entry name" value="RNA_pol_sigma_r2"/>
</dbReference>
<dbReference type="Pfam" id="PF08281">
    <property type="entry name" value="Sigma70_r4_2"/>
    <property type="match status" value="1"/>
</dbReference>
<accession>A0ABS5IBD9</accession>
<dbReference type="Pfam" id="PF04542">
    <property type="entry name" value="Sigma70_r2"/>
    <property type="match status" value="1"/>
</dbReference>
<evidence type="ECO:0000256" key="4">
    <source>
        <dbReference type="ARBA" id="ARBA00023125"/>
    </source>
</evidence>
<dbReference type="SUPFAM" id="SSF88946">
    <property type="entry name" value="Sigma2 domain of RNA polymerase sigma factors"/>
    <property type="match status" value="1"/>
</dbReference>
<keyword evidence="5" id="KW-0804">Transcription</keyword>
<dbReference type="PANTHER" id="PTHR43133">
    <property type="entry name" value="RNA POLYMERASE ECF-TYPE SIGMA FACTO"/>
    <property type="match status" value="1"/>
</dbReference>
<keyword evidence="2" id="KW-0805">Transcription regulation</keyword>
<protein>
    <submittedName>
        <fullName evidence="8">RNA polymerase sigma factor</fullName>
    </submittedName>
</protein>